<dbReference type="InterPro" id="IPR010982">
    <property type="entry name" value="Lambda_DNA-bd_dom_sf"/>
</dbReference>
<dbReference type="Gene3D" id="1.10.260.40">
    <property type="entry name" value="lambda repressor-like DNA-binding domains"/>
    <property type="match status" value="1"/>
</dbReference>
<keyword evidence="3" id="KW-1185">Reference proteome</keyword>
<dbReference type="InterPro" id="IPR001387">
    <property type="entry name" value="Cro/C1-type_HTH"/>
</dbReference>
<name>A0ABX2S2Q6_9ACTN</name>
<organism evidence="2 3">
    <name type="scientific">Actinopolymorpha cephalotaxi</name>
    <dbReference type="NCBI Taxonomy" id="504797"/>
    <lineage>
        <taxon>Bacteria</taxon>
        <taxon>Bacillati</taxon>
        <taxon>Actinomycetota</taxon>
        <taxon>Actinomycetes</taxon>
        <taxon>Propionibacteriales</taxon>
        <taxon>Actinopolymorphaceae</taxon>
        <taxon>Actinopolymorpha</taxon>
    </lineage>
</organism>
<evidence type="ECO:0000313" key="2">
    <source>
        <dbReference type="EMBL" id="NYH83900.1"/>
    </source>
</evidence>
<feature type="domain" description="HTH cro/C1-type" evidence="1">
    <location>
        <begin position="16"/>
        <end position="70"/>
    </location>
</feature>
<dbReference type="InterPro" id="IPR043917">
    <property type="entry name" value="DUF5753"/>
</dbReference>
<accession>A0ABX2S2Q6</accession>
<dbReference type="RefSeq" id="WP_139238936.1">
    <property type="nucleotide sequence ID" value="NZ_FOOI01000006.1"/>
</dbReference>
<protein>
    <submittedName>
        <fullName evidence="2">Transcriptional regulator with XRE-family HTH domain</fullName>
    </submittedName>
</protein>
<dbReference type="PROSITE" id="PS50943">
    <property type="entry name" value="HTH_CROC1"/>
    <property type="match status" value="1"/>
</dbReference>
<dbReference type="SMART" id="SM00530">
    <property type="entry name" value="HTH_XRE"/>
    <property type="match status" value="1"/>
</dbReference>
<proteinExistence type="predicted"/>
<dbReference type="Proteomes" id="UP000533017">
    <property type="component" value="Unassembled WGS sequence"/>
</dbReference>
<comment type="caution">
    <text evidence="2">The sequence shown here is derived from an EMBL/GenBank/DDBJ whole genome shotgun (WGS) entry which is preliminary data.</text>
</comment>
<dbReference type="SUPFAM" id="SSF47413">
    <property type="entry name" value="lambda repressor-like DNA-binding domains"/>
    <property type="match status" value="1"/>
</dbReference>
<reference evidence="2 3" key="1">
    <citation type="submission" date="2020-07" db="EMBL/GenBank/DDBJ databases">
        <title>Sequencing the genomes of 1000 actinobacteria strains.</title>
        <authorList>
            <person name="Klenk H.-P."/>
        </authorList>
    </citation>
    <scope>NUCLEOTIDE SEQUENCE [LARGE SCALE GENOMIC DNA]</scope>
    <source>
        <strain evidence="2 3">DSM 45117</strain>
    </source>
</reference>
<dbReference type="Pfam" id="PF19054">
    <property type="entry name" value="DUF5753"/>
    <property type="match status" value="1"/>
</dbReference>
<evidence type="ECO:0000259" key="1">
    <source>
        <dbReference type="PROSITE" id="PS50943"/>
    </source>
</evidence>
<evidence type="ECO:0000313" key="3">
    <source>
        <dbReference type="Proteomes" id="UP000533017"/>
    </source>
</evidence>
<dbReference type="CDD" id="cd00093">
    <property type="entry name" value="HTH_XRE"/>
    <property type="match status" value="1"/>
</dbReference>
<dbReference type="Pfam" id="PF13560">
    <property type="entry name" value="HTH_31"/>
    <property type="match status" value="1"/>
</dbReference>
<sequence length="291" mass="32435">MRSSPMVRRQRLGRELRERRERAKLTHAKLGNEIGVSAAKISRLENGQGRPDEIVIRQIADALDVTGDDRAELVELARTAAVHGWWTSQPMDRRQATYADFESGAETIREYQSTIVPGLLQIEAYTQSVCETDDLTLVGSIPTTSEAVLRARSGRQTMLWDPDGPQSYEVIIHEMVARGYSAPPEILASQLHYLASVGSRRRVNLRVLPVSAKVQGYMVPRGPFSLYTFEDRKDPVVAAVDTLTADVVLMEGNEVGQYETLWERLQKAALSTEDSADFLTEAAAEMERISS</sequence>
<dbReference type="EMBL" id="JACBZA010000001">
    <property type="protein sequence ID" value="NYH83900.1"/>
    <property type="molecule type" value="Genomic_DNA"/>
</dbReference>
<gene>
    <name evidence="2" type="ORF">FHR37_002751</name>
</gene>